<feature type="domain" description="Protein kinase" evidence="1">
    <location>
        <begin position="172"/>
        <end position="356"/>
    </location>
</feature>
<dbReference type="GO" id="GO:0005524">
    <property type="term" value="F:ATP binding"/>
    <property type="evidence" value="ECO:0007669"/>
    <property type="project" value="InterPro"/>
</dbReference>
<accession>A0AAJ0BTZ1</accession>
<dbReference type="GO" id="GO:0004672">
    <property type="term" value="F:protein kinase activity"/>
    <property type="evidence" value="ECO:0007669"/>
    <property type="project" value="InterPro"/>
</dbReference>
<comment type="caution">
    <text evidence="2">The sequence shown here is derived from an EMBL/GenBank/DDBJ whole genome shotgun (WGS) entry which is preliminary data.</text>
</comment>
<sequence>MEESLASTPPAPRYTGMRYLDMDTADIMSIMINYSYNGAWYCVLVGAQEARPGYELDQSIEGKILIELSDLSWGEESEEKDRKITQLQSDLARLAGDACLLLMKTLTPLPVPEEQTFQDHLYPEIHTLQVFTEGGKLVSHKLDGYDLPERHPPIPESRLQEIGLDDTIPVLKPSEIMLGTRLQGLVWKVNVNGEDMICKITFDIFEDAIGRELETYQKIRNADLGNDLKVPQLKGIIQSHTGVVGVLLGYIPHKHHNLRLLLQDVGDGTLPETEATASMKRKWAGQIKQSLAHLHKLGILWGDIKTDNVLIDDNGDAYLVDFGGGNTVGWVDHDKYDTVEGDLQGLQKMLVALGEE</sequence>
<dbReference type="SUPFAM" id="SSF56112">
    <property type="entry name" value="Protein kinase-like (PK-like)"/>
    <property type="match status" value="1"/>
</dbReference>
<dbReference type="RefSeq" id="XP_060279297.1">
    <property type="nucleotide sequence ID" value="XM_060430709.1"/>
</dbReference>
<organism evidence="2 3">
    <name type="scientific">Phialemonium atrogriseum</name>
    <dbReference type="NCBI Taxonomy" id="1093897"/>
    <lineage>
        <taxon>Eukaryota</taxon>
        <taxon>Fungi</taxon>
        <taxon>Dikarya</taxon>
        <taxon>Ascomycota</taxon>
        <taxon>Pezizomycotina</taxon>
        <taxon>Sordariomycetes</taxon>
        <taxon>Sordariomycetidae</taxon>
        <taxon>Cephalothecales</taxon>
        <taxon>Cephalothecaceae</taxon>
        <taxon>Phialemonium</taxon>
    </lineage>
</organism>
<dbReference type="EMBL" id="MU839030">
    <property type="protein sequence ID" value="KAK1763084.1"/>
    <property type="molecule type" value="Genomic_DNA"/>
</dbReference>
<dbReference type="AlphaFoldDB" id="A0AAJ0BTZ1"/>
<evidence type="ECO:0000259" key="1">
    <source>
        <dbReference type="PROSITE" id="PS50011"/>
    </source>
</evidence>
<dbReference type="PROSITE" id="PS50011">
    <property type="entry name" value="PROTEIN_KINASE_DOM"/>
    <property type="match status" value="1"/>
</dbReference>
<reference evidence="2" key="1">
    <citation type="submission" date="2023-06" db="EMBL/GenBank/DDBJ databases">
        <title>Genome-scale phylogeny and comparative genomics of the fungal order Sordariales.</title>
        <authorList>
            <consortium name="Lawrence Berkeley National Laboratory"/>
            <person name="Hensen N."/>
            <person name="Bonometti L."/>
            <person name="Westerberg I."/>
            <person name="Brannstrom I.O."/>
            <person name="Guillou S."/>
            <person name="Cros-Aarteil S."/>
            <person name="Calhoun S."/>
            <person name="Haridas S."/>
            <person name="Kuo A."/>
            <person name="Mondo S."/>
            <person name="Pangilinan J."/>
            <person name="Riley R."/>
            <person name="Labutti K."/>
            <person name="Andreopoulos B."/>
            <person name="Lipzen A."/>
            <person name="Chen C."/>
            <person name="Yanf M."/>
            <person name="Daum C."/>
            <person name="Ng V."/>
            <person name="Clum A."/>
            <person name="Steindorff A."/>
            <person name="Ohm R."/>
            <person name="Martin F."/>
            <person name="Silar P."/>
            <person name="Natvig D."/>
            <person name="Lalanne C."/>
            <person name="Gautier V."/>
            <person name="Ament-Velasquez S.L."/>
            <person name="Kruys A."/>
            <person name="Hutchinson M.I."/>
            <person name="Powell A.J."/>
            <person name="Barry K."/>
            <person name="Miller A.N."/>
            <person name="Grigoriev I.V."/>
            <person name="Debuchy R."/>
            <person name="Gladieux P."/>
            <person name="Thoren M.H."/>
            <person name="Johannesson H."/>
        </authorList>
    </citation>
    <scope>NUCLEOTIDE SEQUENCE</scope>
    <source>
        <strain evidence="2">8032-3</strain>
    </source>
</reference>
<evidence type="ECO:0000313" key="3">
    <source>
        <dbReference type="Proteomes" id="UP001244011"/>
    </source>
</evidence>
<name>A0AAJ0BTZ1_9PEZI</name>
<evidence type="ECO:0000313" key="2">
    <source>
        <dbReference type="EMBL" id="KAK1763084.1"/>
    </source>
</evidence>
<gene>
    <name evidence="2" type="ORF">QBC33DRAFT_573601</name>
</gene>
<keyword evidence="3" id="KW-1185">Reference proteome</keyword>
<proteinExistence type="predicted"/>
<dbReference type="GeneID" id="85313896"/>
<dbReference type="InterPro" id="IPR011009">
    <property type="entry name" value="Kinase-like_dom_sf"/>
</dbReference>
<dbReference type="Pfam" id="PF00069">
    <property type="entry name" value="Pkinase"/>
    <property type="match status" value="1"/>
</dbReference>
<dbReference type="Gene3D" id="1.10.510.10">
    <property type="entry name" value="Transferase(Phosphotransferase) domain 1"/>
    <property type="match status" value="1"/>
</dbReference>
<dbReference type="InterPro" id="IPR000719">
    <property type="entry name" value="Prot_kinase_dom"/>
</dbReference>
<dbReference type="Proteomes" id="UP001244011">
    <property type="component" value="Unassembled WGS sequence"/>
</dbReference>
<protein>
    <recommendedName>
        <fullName evidence="1">Protein kinase domain-containing protein</fullName>
    </recommendedName>
</protein>